<sequence length="216" mass="23601">MKYYPIFLNVKDRPCLVAGGGQVGARKAKTLVSAGAWVTVVSPEFCDHLAEMPGIRKIQRCFDPKDLDQIFLVFAATGDTAVNRQIQNLARKARVLCNSADAPDQGDFILPAVMNRGDLICAVSTCGASPALARKIRMDLDQAYGPEYATFLVLMKAVREKLLASGHDPDGHKHIFRTMMERNLPGLVAANDMAAIDAVMQELLGSQFNVKELIPQ</sequence>
<dbReference type="InterPro" id="IPR006367">
    <property type="entry name" value="Sirohaem_synthase_N"/>
</dbReference>
<dbReference type="InterPro" id="IPR028161">
    <property type="entry name" value="Met8-like"/>
</dbReference>
<evidence type="ECO:0000313" key="8">
    <source>
        <dbReference type="Proteomes" id="UP000014216"/>
    </source>
</evidence>
<reference evidence="7 8" key="1">
    <citation type="journal article" date="2013" name="Genome Announc.">
        <title>Draft Genome Sequence of Desulfotignum phosphitoxidans DSM 13687 Strain FiPS-3.</title>
        <authorList>
            <person name="Poehlein A."/>
            <person name="Daniel R."/>
            <person name="Simeonova D.D."/>
        </authorList>
    </citation>
    <scope>NUCLEOTIDE SEQUENCE [LARGE SCALE GENOMIC DNA]</scope>
    <source>
        <strain evidence="7 8">DSM 13687</strain>
    </source>
</reference>
<dbReference type="InterPro" id="IPR036291">
    <property type="entry name" value="NAD(P)-bd_dom_sf"/>
</dbReference>
<evidence type="ECO:0000313" key="7">
    <source>
        <dbReference type="EMBL" id="EMS81155.1"/>
    </source>
</evidence>
<evidence type="ECO:0000256" key="2">
    <source>
        <dbReference type="ARBA" id="ARBA00012400"/>
    </source>
</evidence>
<dbReference type="GO" id="GO:0004325">
    <property type="term" value="F:ferrochelatase activity"/>
    <property type="evidence" value="ECO:0007669"/>
    <property type="project" value="InterPro"/>
</dbReference>
<name>S0G2M4_9BACT</name>
<dbReference type="SUPFAM" id="SSF75615">
    <property type="entry name" value="Siroheme synthase middle domains-like"/>
    <property type="match status" value="1"/>
</dbReference>
<organism evidence="7 8">
    <name type="scientific">Desulfotignum phosphitoxidans DSM 13687</name>
    <dbReference type="NCBI Taxonomy" id="1286635"/>
    <lineage>
        <taxon>Bacteria</taxon>
        <taxon>Pseudomonadati</taxon>
        <taxon>Thermodesulfobacteriota</taxon>
        <taxon>Desulfobacteria</taxon>
        <taxon>Desulfobacterales</taxon>
        <taxon>Desulfobacteraceae</taxon>
        <taxon>Desulfotignum</taxon>
    </lineage>
</organism>
<evidence type="ECO:0000256" key="1">
    <source>
        <dbReference type="ARBA" id="ARBA00005010"/>
    </source>
</evidence>
<keyword evidence="7" id="KW-0808">Transferase</keyword>
<dbReference type="Proteomes" id="UP000014216">
    <property type="component" value="Unassembled WGS sequence"/>
</dbReference>
<dbReference type="GO" id="GO:0043115">
    <property type="term" value="F:precorrin-2 dehydrogenase activity"/>
    <property type="evidence" value="ECO:0007669"/>
    <property type="project" value="UniProtKB-EC"/>
</dbReference>
<keyword evidence="8" id="KW-1185">Reference proteome</keyword>
<comment type="catalytic activity">
    <reaction evidence="6">
        <text>precorrin-2 + NAD(+) = sirohydrochlorin + NADH + 2 H(+)</text>
        <dbReference type="Rhea" id="RHEA:15613"/>
        <dbReference type="ChEBI" id="CHEBI:15378"/>
        <dbReference type="ChEBI" id="CHEBI:57540"/>
        <dbReference type="ChEBI" id="CHEBI:57945"/>
        <dbReference type="ChEBI" id="CHEBI:58351"/>
        <dbReference type="ChEBI" id="CHEBI:58827"/>
        <dbReference type="EC" id="1.3.1.76"/>
    </reaction>
</comment>
<dbReference type="NCBIfam" id="TIGR01470">
    <property type="entry name" value="cysG_Nterm"/>
    <property type="match status" value="1"/>
</dbReference>
<dbReference type="InterPro" id="IPR042518">
    <property type="entry name" value="SirC_C"/>
</dbReference>
<accession>S0G2M4</accession>
<dbReference type="GO" id="GO:0019354">
    <property type="term" value="P:siroheme biosynthetic process"/>
    <property type="evidence" value="ECO:0007669"/>
    <property type="project" value="UniProtKB-UniPathway"/>
</dbReference>
<dbReference type="Pfam" id="PF13241">
    <property type="entry name" value="NAD_binding_7"/>
    <property type="match status" value="1"/>
</dbReference>
<comment type="pathway">
    <text evidence="1">Porphyrin-containing compound metabolism; siroheme biosynthesis; sirohydrochlorin from precorrin-2: step 1/1.</text>
</comment>
<dbReference type="RefSeq" id="WP_006963817.1">
    <property type="nucleotide sequence ID" value="NZ_APJX01000001.1"/>
</dbReference>
<dbReference type="GO" id="GO:0032259">
    <property type="term" value="P:methylation"/>
    <property type="evidence" value="ECO:0007669"/>
    <property type="project" value="UniProtKB-KW"/>
</dbReference>
<dbReference type="SUPFAM" id="SSF51735">
    <property type="entry name" value="NAD(P)-binding Rossmann-fold domains"/>
    <property type="match status" value="1"/>
</dbReference>
<protein>
    <recommendedName>
        <fullName evidence="2">precorrin-2 dehydrogenase</fullName>
        <ecNumber evidence="2">1.3.1.76</ecNumber>
    </recommendedName>
</protein>
<dbReference type="GO" id="GO:0008168">
    <property type="term" value="F:methyltransferase activity"/>
    <property type="evidence" value="ECO:0007669"/>
    <property type="project" value="UniProtKB-KW"/>
</dbReference>
<dbReference type="UniPathway" id="UPA00262">
    <property type="reaction ID" value="UER00222"/>
</dbReference>
<evidence type="ECO:0000256" key="5">
    <source>
        <dbReference type="ARBA" id="ARBA00023244"/>
    </source>
</evidence>
<keyword evidence="4" id="KW-0520">NAD</keyword>
<dbReference type="EC" id="1.3.1.76" evidence="2"/>
<evidence type="ECO:0000256" key="3">
    <source>
        <dbReference type="ARBA" id="ARBA00023002"/>
    </source>
</evidence>
<evidence type="ECO:0000256" key="6">
    <source>
        <dbReference type="ARBA" id="ARBA00047561"/>
    </source>
</evidence>
<dbReference type="Gene3D" id="1.10.8.610">
    <property type="entry name" value="SirC, precorrin-2 dehydrogenase, C-terminal helical domain-like"/>
    <property type="match status" value="1"/>
</dbReference>
<dbReference type="EMBL" id="APJX01000001">
    <property type="protein sequence ID" value="EMS81155.1"/>
    <property type="molecule type" value="Genomic_DNA"/>
</dbReference>
<dbReference type="Gene3D" id="3.40.50.720">
    <property type="entry name" value="NAD(P)-binding Rossmann-like Domain"/>
    <property type="match status" value="1"/>
</dbReference>
<gene>
    <name evidence="7" type="primary">cysG</name>
    <name evidence="7" type="ORF">Dpo_1c02940</name>
</gene>
<proteinExistence type="predicted"/>
<dbReference type="PANTHER" id="PTHR35330">
    <property type="entry name" value="SIROHEME BIOSYNTHESIS PROTEIN MET8"/>
    <property type="match status" value="1"/>
</dbReference>
<dbReference type="PANTHER" id="PTHR35330:SF1">
    <property type="entry name" value="SIROHEME BIOSYNTHESIS PROTEIN MET8"/>
    <property type="match status" value="1"/>
</dbReference>
<keyword evidence="7" id="KW-0489">Methyltransferase</keyword>
<dbReference type="AlphaFoldDB" id="S0G2M4"/>
<keyword evidence="7" id="KW-0456">Lyase</keyword>
<keyword evidence="5" id="KW-0627">Porphyrin biosynthesis</keyword>
<comment type="caution">
    <text evidence="7">The sequence shown here is derived from an EMBL/GenBank/DDBJ whole genome shotgun (WGS) entry which is preliminary data.</text>
</comment>
<keyword evidence="3 7" id="KW-0560">Oxidoreductase</keyword>
<dbReference type="OrthoDB" id="9815856at2"/>
<evidence type="ECO:0000256" key="4">
    <source>
        <dbReference type="ARBA" id="ARBA00023027"/>
    </source>
</evidence>